<dbReference type="AlphaFoldDB" id="A0A1B6DWU1"/>
<dbReference type="SMART" id="SM00141">
    <property type="entry name" value="PDGF"/>
    <property type="match status" value="1"/>
</dbReference>
<evidence type="ECO:0000256" key="2">
    <source>
        <dbReference type="SAM" id="MobiDB-lite"/>
    </source>
</evidence>
<proteinExistence type="inferred from homology"/>
<gene>
    <name evidence="5" type="ORF">g.11940</name>
</gene>
<dbReference type="PANTHER" id="PTHR21719">
    <property type="entry name" value="FI06402P-RELATED"/>
    <property type="match status" value="1"/>
</dbReference>
<reference evidence="5" key="1">
    <citation type="submission" date="2015-12" db="EMBL/GenBank/DDBJ databases">
        <title>De novo transcriptome assembly of four potential Pierce s Disease insect vectors from Arizona vineyards.</title>
        <authorList>
            <person name="Tassone E.E."/>
        </authorList>
    </citation>
    <scope>NUCLEOTIDE SEQUENCE</scope>
</reference>
<dbReference type="GO" id="GO:0008083">
    <property type="term" value="F:growth factor activity"/>
    <property type="evidence" value="ECO:0007669"/>
    <property type="project" value="UniProtKB-KW"/>
</dbReference>
<sequence length="383" mass="43555">SEQCSGSVVVRVWDMAVKLVCVLLVVMATVSGHQTRHSKTMRTMYRSVTTTTAAPEDYDGNSLWGDETTSAPDSLEAGWARLLDIAKGRAKPTSAPEEDEEEEDEDEDDLEDGMDSEESDSQADSGSLYSVPHRQSDMTEYKWKTMGSRSAVDEMFNQFKFGLLKSNSASDNLEVYRHHQRVTLEGYCRVPKPRVIRVSDVYPSTTKIYVPSCTILHQCGDDTGCCPGSGQKCTAKTTKMVELYFSITNIHTYFGRQTSYTIVDKLRFYNQTECECRDVMKDLMPRDSGLNGEYDMSSQPMCKCPSIYTVRYLANGSCSCDCFDKQKDCLKYKKGKEYFNHEDRLCIEMNTCQLPSCDFGVYLRTSGRCPRKHEKLRRWSRSH</sequence>
<dbReference type="InterPro" id="IPR000072">
    <property type="entry name" value="PDGF/VEGF_dom"/>
</dbReference>
<protein>
    <recommendedName>
        <fullName evidence="4">Platelet-derived growth factor (PDGF) family profile domain-containing protein</fullName>
    </recommendedName>
</protein>
<evidence type="ECO:0000259" key="4">
    <source>
        <dbReference type="PROSITE" id="PS50278"/>
    </source>
</evidence>
<dbReference type="GO" id="GO:0016020">
    <property type="term" value="C:membrane"/>
    <property type="evidence" value="ECO:0007669"/>
    <property type="project" value="InterPro"/>
</dbReference>
<evidence type="ECO:0000313" key="5">
    <source>
        <dbReference type="EMBL" id="JAS30130.1"/>
    </source>
</evidence>
<dbReference type="InterPro" id="IPR029034">
    <property type="entry name" value="Cystine-knot_cytokine"/>
</dbReference>
<feature type="compositionally biased region" description="Acidic residues" evidence="2">
    <location>
        <begin position="96"/>
        <end position="121"/>
    </location>
</feature>
<dbReference type="Pfam" id="PF00341">
    <property type="entry name" value="PDGF"/>
    <property type="match status" value="1"/>
</dbReference>
<dbReference type="EMBL" id="GEDC01007168">
    <property type="protein sequence ID" value="JAS30130.1"/>
    <property type="molecule type" value="Transcribed_RNA"/>
</dbReference>
<dbReference type="PROSITE" id="PS50278">
    <property type="entry name" value="PDGF_2"/>
    <property type="match status" value="1"/>
</dbReference>
<evidence type="ECO:0000256" key="3">
    <source>
        <dbReference type="SAM" id="Phobius"/>
    </source>
</evidence>
<keyword evidence="3" id="KW-0472">Membrane</keyword>
<feature type="domain" description="Platelet-derived growth factor (PDGF) family profile" evidence="4">
    <location>
        <begin position="174"/>
        <end position="281"/>
    </location>
</feature>
<comment type="similarity">
    <text evidence="1">Belongs to the PDGF/VEGF growth factor family.</text>
</comment>
<feature type="transmembrane region" description="Helical" evidence="3">
    <location>
        <begin position="15"/>
        <end position="32"/>
    </location>
</feature>
<dbReference type="GO" id="GO:0035099">
    <property type="term" value="P:hemocyte migration"/>
    <property type="evidence" value="ECO:0007669"/>
    <property type="project" value="TreeGrafter"/>
</dbReference>
<feature type="region of interest" description="Disordered" evidence="2">
    <location>
        <begin position="89"/>
        <end position="132"/>
    </location>
</feature>
<organism evidence="5">
    <name type="scientific">Clastoptera arizonana</name>
    <name type="common">Arizona spittle bug</name>
    <dbReference type="NCBI Taxonomy" id="38151"/>
    <lineage>
        <taxon>Eukaryota</taxon>
        <taxon>Metazoa</taxon>
        <taxon>Ecdysozoa</taxon>
        <taxon>Arthropoda</taxon>
        <taxon>Hexapoda</taxon>
        <taxon>Insecta</taxon>
        <taxon>Pterygota</taxon>
        <taxon>Neoptera</taxon>
        <taxon>Paraneoptera</taxon>
        <taxon>Hemiptera</taxon>
        <taxon>Auchenorrhyncha</taxon>
        <taxon>Cercopoidea</taxon>
        <taxon>Clastopteridae</taxon>
        <taxon>Clastoptera</taxon>
    </lineage>
</organism>
<dbReference type="PANTHER" id="PTHR21719:SF1">
    <property type="entry name" value="FI06402P-RELATED"/>
    <property type="match status" value="1"/>
</dbReference>
<name>A0A1B6DWU1_9HEMI</name>
<dbReference type="SUPFAM" id="SSF57501">
    <property type="entry name" value="Cystine-knot cytokines"/>
    <property type="match status" value="1"/>
</dbReference>
<accession>A0A1B6DWU1</accession>
<evidence type="ECO:0000256" key="1">
    <source>
        <dbReference type="RuleBase" id="RU003818"/>
    </source>
</evidence>
<feature type="non-terminal residue" evidence="5">
    <location>
        <position position="1"/>
    </location>
</feature>
<keyword evidence="3" id="KW-1133">Transmembrane helix</keyword>
<keyword evidence="1" id="KW-0339">Growth factor</keyword>
<keyword evidence="3" id="KW-0812">Transmembrane</keyword>
<dbReference type="Gene3D" id="2.10.90.10">
    <property type="entry name" value="Cystine-knot cytokines"/>
    <property type="match status" value="1"/>
</dbReference>